<dbReference type="Gene3D" id="1.10.357.10">
    <property type="entry name" value="Tetracycline Repressor, domain 2"/>
    <property type="match status" value="1"/>
</dbReference>
<evidence type="ECO:0000256" key="2">
    <source>
        <dbReference type="ARBA" id="ARBA00023125"/>
    </source>
</evidence>
<feature type="domain" description="HTH tetR-type" evidence="5">
    <location>
        <begin position="18"/>
        <end position="78"/>
    </location>
</feature>
<dbReference type="GO" id="GO:0045892">
    <property type="term" value="P:negative regulation of DNA-templated transcription"/>
    <property type="evidence" value="ECO:0007669"/>
    <property type="project" value="InterPro"/>
</dbReference>
<dbReference type="PROSITE" id="PS50977">
    <property type="entry name" value="HTH_TETR_2"/>
    <property type="match status" value="1"/>
</dbReference>
<evidence type="ECO:0000256" key="3">
    <source>
        <dbReference type="ARBA" id="ARBA00023163"/>
    </source>
</evidence>
<dbReference type="InterPro" id="IPR004111">
    <property type="entry name" value="Repressor_TetR_C"/>
</dbReference>
<keyword evidence="3" id="KW-0804">Transcription</keyword>
<organism evidence="6 7">
    <name type="scientific">Paenibacillus albilobatus</name>
    <dbReference type="NCBI Taxonomy" id="2716884"/>
    <lineage>
        <taxon>Bacteria</taxon>
        <taxon>Bacillati</taxon>
        <taxon>Bacillota</taxon>
        <taxon>Bacilli</taxon>
        <taxon>Bacillales</taxon>
        <taxon>Paenibacillaceae</taxon>
        <taxon>Paenibacillus</taxon>
    </lineage>
</organism>
<proteinExistence type="predicted"/>
<name>A0A920C8V1_9BACL</name>
<keyword evidence="7" id="KW-1185">Reference proteome</keyword>
<dbReference type="InterPro" id="IPR036271">
    <property type="entry name" value="Tet_transcr_reg_TetR-rel_C_sf"/>
</dbReference>
<comment type="caution">
    <text evidence="6">The sequence shown here is derived from an EMBL/GenBank/DDBJ whole genome shotgun (WGS) entry which is preliminary data.</text>
</comment>
<dbReference type="Pfam" id="PF02909">
    <property type="entry name" value="TetR_C_1"/>
    <property type="match status" value="1"/>
</dbReference>
<evidence type="ECO:0000259" key="5">
    <source>
        <dbReference type="PROSITE" id="PS50977"/>
    </source>
</evidence>
<sequence>MKPNREIISRRARPAKEPLSHEIIVKTAYELLKEEGTSGMSMRKVAKALDTGPSSLYVYVKNLQELNSYVLDHGLGQLVLPELTDGDWKEQLFRALDAYVMLLMEQPGLAELSLQAIPIGTHAFRLNEYLLAVLQKGGITSTSAAWGMDLLLLYVSSVAFEQAARSKHGEEHMAAIQHSYQATDPVRFPLIHSMKEELFSGDTVSKERFYWGIEVILNGIVHANGLNRNSISSRK</sequence>
<dbReference type="Proteomes" id="UP000679779">
    <property type="component" value="Unassembled WGS sequence"/>
</dbReference>
<evidence type="ECO:0000313" key="6">
    <source>
        <dbReference type="EMBL" id="GIO30325.1"/>
    </source>
</evidence>
<dbReference type="GO" id="GO:0003677">
    <property type="term" value="F:DNA binding"/>
    <property type="evidence" value="ECO:0007669"/>
    <property type="project" value="UniProtKB-UniRule"/>
</dbReference>
<dbReference type="AlphaFoldDB" id="A0A920C8V1"/>
<reference evidence="6" key="1">
    <citation type="submission" date="2021-03" db="EMBL/GenBank/DDBJ databases">
        <title>Antimicrobial resistance genes in bacteria isolated from Japanese honey, and their potential for conferring macrolide and lincosamide resistance in the American foulbrood pathogen Paenibacillus larvae.</title>
        <authorList>
            <person name="Okamoto M."/>
            <person name="Kumagai M."/>
            <person name="Kanamori H."/>
            <person name="Takamatsu D."/>
        </authorList>
    </citation>
    <scope>NUCLEOTIDE SEQUENCE</scope>
    <source>
        <strain evidence="6">J2TS6</strain>
    </source>
</reference>
<evidence type="ECO:0000256" key="1">
    <source>
        <dbReference type="ARBA" id="ARBA00023015"/>
    </source>
</evidence>
<accession>A0A920C8V1</accession>
<dbReference type="SUPFAM" id="SSF48498">
    <property type="entry name" value="Tetracyclin repressor-like, C-terminal domain"/>
    <property type="match status" value="1"/>
</dbReference>
<dbReference type="EMBL" id="BORQ01000001">
    <property type="protein sequence ID" value="GIO30325.1"/>
    <property type="molecule type" value="Genomic_DNA"/>
</dbReference>
<protein>
    <submittedName>
        <fullName evidence="6">TetR family transcriptional regulator</fullName>
    </submittedName>
</protein>
<gene>
    <name evidence="6" type="ORF">J2TS6_14660</name>
</gene>
<dbReference type="SUPFAM" id="SSF46689">
    <property type="entry name" value="Homeodomain-like"/>
    <property type="match status" value="1"/>
</dbReference>
<keyword evidence="2 4" id="KW-0238">DNA-binding</keyword>
<evidence type="ECO:0000313" key="7">
    <source>
        <dbReference type="Proteomes" id="UP000679779"/>
    </source>
</evidence>
<feature type="DNA-binding region" description="H-T-H motif" evidence="4">
    <location>
        <begin position="41"/>
        <end position="60"/>
    </location>
</feature>
<dbReference type="InterPro" id="IPR009057">
    <property type="entry name" value="Homeodomain-like_sf"/>
</dbReference>
<keyword evidence="1" id="KW-0805">Transcription regulation</keyword>
<dbReference type="InterPro" id="IPR001647">
    <property type="entry name" value="HTH_TetR"/>
</dbReference>
<dbReference type="Pfam" id="PF00440">
    <property type="entry name" value="TetR_N"/>
    <property type="match status" value="1"/>
</dbReference>
<evidence type="ECO:0000256" key="4">
    <source>
        <dbReference type="PROSITE-ProRule" id="PRU00335"/>
    </source>
</evidence>